<name>A0A6J4RJF4_9ACTN</name>
<dbReference type="EMBL" id="CADCVL010000119">
    <property type="protein sequence ID" value="CAA9470531.1"/>
    <property type="molecule type" value="Genomic_DNA"/>
</dbReference>
<reference evidence="1" key="1">
    <citation type="submission" date="2020-02" db="EMBL/GenBank/DDBJ databases">
        <authorList>
            <person name="Meier V. D."/>
        </authorList>
    </citation>
    <scope>NUCLEOTIDE SEQUENCE</scope>
    <source>
        <strain evidence="1">AVDCRST_MAG65</strain>
    </source>
</reference>
<organism evidence="1">
    <name type="scientific">uncultured Solirubrobacteraceae bacterium</name>
    <dbReference type="NCBI Taxonomy" id="1162706"/>
    <lineage>
        <taxon>Bacteria</taxon>
        <taxon>Bacillati</taxon>
        <taxon>Actinomycetota</taxon>
        <taxon>Thermoleophilia</taxon>
        <taxon>Solirubrobacterales</taxon>
        <taxon>Solirubrobacteraceae</taxon>
        <taxon>environmental samples</taxon>
    </lineage>
</organism>
<dbReference type="AlphaFoldDB" id="A0A6J4RJF4"/>
<sequence>MGVRLLGLGAEHDEGGRAAAPQHHQGARGDHDQLLLAALLGSGVALGGLPFGGGRVDSRSLGSLGGGVLRLFLLEQHARAPARPGFPASLGKMCRPELTMRCGPPRPAFSAS</sequence>
<accession>A0A6J4RJF4</accession>
<gene>
    <name evidence="1" type="ORF">AVDCRST_MAG65-727</name>
</gene>
<protein>
    <submittedName>
        <fullName evidence="1">Uncharacterized protein</fullName>
    </submittedName>
</protein>
<proteinExistence type="predicted"/>
<evidence type="ECO:0000313" key="1">
    <source>
        <dbReference type="EMBL" id="CAA9470531.1"/>
    </source>
</evidence>